<protein>
    <recommendedName>
        <fullName evidence="1">HTH-type transcriptional repressor KstR2 C-terminal domain-containing protein</fullName>
    </recommendedName>
</protein>
<dbReference type="HOGENOM" id="CLU_2141380_0_0_10"/>
<proteinExistence type="predicted"/>
<dbReference type="InterPro" id="IPR041490">
    <property type="entry name" value="KstR2_TetR_C"/>
</dbReference>
<sequence>MSACEKLILIREGAAVPLPYGLLKKKLSTALEYPYLISLFVNEWTNLSEPSLSIFKNRRIAYVKQIQELVALGMLQGQLRSADSKITTCLILSSMKWLYNLAVEDEKINTIA</sequence>
<dbReference type="KEGG" id="cao:Celal_1301"/>
<dbReference type="Pfam" id="PF17932">
    <property type="entry name" value="TetR_C_24"/>
    <property type="match status" value="1"/>
</dbReference>
<dbReference type="SUPFAM" id="SSF48498">
    <property type="entry name" value="Tetracyclin repressor-like, C-terminal domain"/>
    <property type="match status" value="1"/>
</dbReference>
<reference evidence="2 3" key="1">
    <citation type="journal article" date="2010" name="Stand. Genomic Sci.">
        <title>Complete genome sequence of Cellulophaga algicola type strain (IC166).</title>
        <authorList>
            <person name="Abt B."/>
            <person name="Lu M."/>
            <person name="Misra M."/>
            <person name="Han C."/>
            <person name="Nolan M."/>
            <person name="Lucas S."/>
            <person name="Hammon N."/>
            <person name="Deshpande S."/>
            <person name="Cheng J.F."/>
            <person name="Tapia R."/>
            <person name="Goodwin L."/>
            <person name="Pitluck S."/>
            <person name="Liolios K."/>
            <person name="Pagani I."/>
            <person name="Ivanova N."/>
            <person name="Mavromatis K."/>
            <person name="Ovchinikova G."/>
            <person name="Pati A."/>
            <person name="Chen A."/>
            <person name="Palaniappan K."/>
            <person name="Land M."/>
            <person name="Hauser L."/>
            <person name="Chang Y.J."/>
            <person name="Jeffries C.D."/>
            <person name="Detter J.C."/>
            <person name="Brambilla E."/>
            <person name="Rohde M."/>
            <person name="Tindall B.J."/>
            <person name="Goker M."/>
            <person name="Woyke T."/>
            <person name="Bristow J."/>
            <person name="Eisen J.A."/>
            <person name="Markowitz V."/>
            <person name="Hugenholtz P."/>
            <person name="Kyrpides N.C."/>
            <person name="Klenk H.P."/>
            <person name="Lapidus A."/>
        </authorList>
    </citation>
    <scope>NUCLEOTIDE SEQUENCE [LARGE SCALE GENOMIC DNA]</scope>
    <source>
        <strain evidence="3">DSM 14237 / IC166 / ACAM 630</strain>
    </source>
</reference>
<evidence type="ECO:0000259" key="1">
    <source>
        <dbReference type="Pfam" id="PF17932"/>
    </source>
</evidence>
<evidence type="ECO:0000313" key="3">
    <source>
        <dbReference type="Proteomes" id="UP000008634"/>
    </source>
</evidence>
<keyword evidence="3" id="KW-1185">Reference proteome</keyword>
<evidence type="ECO:0000313" key="2">
    <source>
        <dbReference type="EMBL" id="ADV48615.1"/>
    </source>
</evidence>
<dbReference type="EMBL" id="CP002453">
    <property type="protein sequence ID" value="ADV48615.1"/>
    <property type="molecule type" value="Genomic_DNA"/>
</dbReference>
<dbReference type="AlphaFoldDB" id="E6X817"/>
<feature type="domain" description="HTH-type transcriptional repressor KstR2 C-terminal" evidence="1">
    <location>
        <begin position="28"/>
        <end position="100"/>
    </location>
</feature>
<accession>E6X817</accession>
<dbReference type="InterPro" id="IPR036271">
    <property type="entry name" value="Tet_transcr_reg_TetR-rel_C_sf"/>
</dbReference>
<name>E6X817_CELAD</name>
<dbReference type="Proteomes" id="UP000008634">
    <property type="component" value="Chromosome"/>
</dbReference>
<gene>
    <name evidence="2" type="ordered locus">Celal_1301</name>
</gene>
<organism evidence="2 3">
    <name type="scientific">Cellulophaga algicola (strain DSM 14237 / IC166 / ACAM 630)</name>
    <dbReference type="NCBI Taxonomy" id="688270"/>
    <lineage>
        <taxon>Bacteria</taxon>
        <taxon>Pseudomonadati</taxon>
        <taxon>Bacteroidota</taxon>
        <taxon>Flavobacteriia</taxon>
        <taxon>Flavobacteriales</taxon>
        <taxon>Flavobacteriaceae</taxon>
        <taxon>Cellulophaga</taxon>
    </lineage>
</organism>
<dbReference type="eggNOG" id="COG1309">
    <property type="taxonomic scope" value="Bacteria"/>
</dbReference>
<dbReference type="Gene3D" id="1.10.357.10">
    <property type="entry name" value="Tetracycline Repressor, domain 2"/>
    <property type="match status" value="1"/>
</dbReference>